<sequence length="120" mass="11941">MSRRPFLSVFLRLALMVVLALGSCLQPALAAACDIEDARIALDGGNAGAMMIAADAGHAGDAGDCCANPACGDCCLHAAATLPASPQAMAFAPPPAVGAPLRIVRAASVYPVDSRPPIAG</sequence>
<accession>A0A7G9QQA5</accession>
<evidence type="ECO:0008006" key="4">
    <source>
        <dbReference type="Google" id="ProtNLM"/>
    </source>
</evidence>
<dbReference type="Proteomes" id="UP000515977">
    <property type="component" value="Chromosome"/>
</dbReference>
<gene>
    <name evidence="2" type="ORF">H9L17_09880</name>
</gene>
<dbReference type="EMBL" id="CP060711">
    <property type="protein sequence ID" value="QNN45530.1"/>
    <property type="molecule type" value="Genomic_DNA"/>
</dbReference>
<evidence type="ECO:0000313" key="2">
    <source>
        <dbReference type="EMBL" id="QNN45530.1"/>
    </source>
</evidence>
<feature type="signal peptide" evidence="1">
    <location>
        <begin position="1"/>
        <end position="30"/>
    </location>
</feature>
<evidence type="ECO:0000256" key="1">
    <source>
        <dbReference type="SAM" id="SignalP"/>
    </source>
</evidence>
<proteinExistence type="predicted"/>
<dbReference type="AlphaFoldDB" id="A0A7G9QQA5"/>
<reference evidence="2 3" key="1">
    <citation type="submission" date="2020-08" db="EMBL/GenBank/DDBJ databases">
        <title>Genome sequence of Thermomonas brevis KACC 16975T.</title>
        <authorList>
            <person name="Hyun D.-W."/>
            <person name="Bae J.-W."/>
        </authorList>
    </citation>
    <scope>NUCLEOTIDE SEQUENCE [LARGE SCALE GENOMIC DNA]</scope>
    <source>
        <strain evidence="2 3">KACC 16975</strain>
    </source>
</reference>
<dbReference type="PROSITE" id="PS51257">
    <property type="entry name" value="PROKAR_LIPOPROTEIN"/>
    <property type="match status" value="1"/>
</dbReference>
<dbReference type="RefSeq" id="WP_187569298.1">
    <property type="nucleotide sequence ID" value="NZ_CP060711.1"/>
</dbReference>
<organism evidence="2 3">
    <name type="scientific">Thermomonas brevis</name>
    <dbReference type="NCBI Taxonomy" id="215691"/>
    <lineage>
        <taxon>Bacteria</taxon>
        <taxon>Pseudomonadati</taxon>
        <taxon>Pseudomonadota</taxon>
        <taxon>Gammaproteobacteria</taxon>
        <taxon>Lysobacterales</taxon>
        <taxon>Lysobacteraceae</taxon>
        <taxon>Thermomonas</taxon>
    </lineage>
</organism>
<feature type="chain" id="PRO_5028998497" description="CopL family metal-binding regulatory protein" evidence="1">
    <location>
        <begin position="31"/>
        <end position="120"/>
    </location>
</feature>
<name>A0A7G9QQA5_9GAMM</name>
<keyword evidence="3" id="KW-1185">Reference proteome</keyword>
<dbReference type="KEGG" id="tbv:H9L17_09880"/>
<keyword evidence="1" id="KW-0732">Signal</keyword>
<protein>
    <recommendedName>
        <fullName evidence="4">CopL family metal-binding regulatory protein</fullName>
    </recommendedName>
</protein>
<evidence type="ECO:0000313" key="3">
    <source>
        <dbReference type="Proteomes" id="UP000515977"/>
    </source>
</evidence>